<dbReference type="EMBL" id="QGNW01000410">
    <property type="protein sequence ID" value="RVW72612.1"/>
    <property type="molecule type" value="Genomic_DNA"/>
</dbReference>
<feature type="domain" description="Reverse transcriptase" evidence="1">
    <location>
        <begin position="310"/>
        <end position="507"/>
    </location>
</feature>
<comment type="caution">
    <text evidence="2">The sequence shown here is derived from an EMBL/GenBank/DDBJ whole genome shotgun (WGS) entry which is preliminary data.</text>
</comment>
<sequence length="796" mass="91179">MINVEKCPTGLFTWRGGLNNQSQSRLDRFLVTDEWDSMFNGATQGILARPVSDHLPILLEGGGLKRGPSPFRFENMWLEERGFMDQLKRWWGSLSFTGSFSFVLDAKLRALKGLLKTWNKEVFGVIETKKREALSQVVYWDAVENHSTLSLEDCEARKEAKEAYKTWVLREEISWRQRSRELWLKEGDNNTKFFHRMANAHSRRNWLSRLKVDDVWHTEELDLKNSVVGAFNNLYTEEGGWRPGVEGLPFLRLDSCEAEGLEIPFSEGEVFVALSDLGKDKAPGPDGFTMAFWSFSWDLVKAEIMGFFKEFHERGRFVKSLNATFLVLVPKRGGAEDLKDFRPISLVGSLYKLLAKILDAVLIANEAVDSRLKDNVGGVLCKLDIKKAYDRVSWSFLMAVLKEMGQWVSIRFFPKHEGLRQGDPLSPYLFVIAMEVFSSMMRRAISGDEMTYLSWLLMWFEACSGLRINLEKSEMIPVGRVLNIEGLALELGCKVGGIPSSYLGMPLGAAFNSVAVWNGVEERFRRRLAMWKRQYISKGGRLTLIRSTMSSMPIYLMSLFHLPRKVRLRLEKIQRDFLWGGGTLAHKPHLVRWNLVAFHLGNGQRVKFWKDKWCGDEPICESFPSLFSISMSKNAWVSDVWNPVGDGIGWTPLFARAFNDWEIILLEQLLQKIQVFRVQREEEDRVIWTASKDGVFSVRSLYSMLEPGGLPLFPSERIWRARVPPRRNSGSSPTALYQDAGPLEPPLLSFWYILDSLVFSEVNPSWVDWRVCGQKTKEGLANGAVMYFLDSLEGEK</sequence>
<dbReference type="Proteomes" id="UP000288805">
    <property type="component" value="Unassembled WGS sequence"/>
</dbReference>
<accession>A0A438GKA2</accession>
<gene>
    <name evidence="2" type="primary">YTX2_453</name>
    <name evidence="2" type="ORF">CK203_050643</name>
</gene>
<evidence type="ECO:0000313" key="3">
    <source>
        <dbReference type="Proteomes" id="UP000288805"/>
    </source>
</evidence>
<dbReference type="InterPro" id="IPR036691">
    <property type="entry name" value="Endo/exonu/phosph_ase_sf"/>
</dbReference>
<dbReference type="SUPFAM" id="SSF56672">
    <property type="entry name" value="DNA/RNA polymerases"/>
    <property type="match status" value="1"/>
</dbReference>
<dbReference type="PROSITE" id="PS50878">
    <property type="entry name" value="RT_POL"/>
    <property type="match status" value="1"/>
</dbReference>
<name>A0A438GKA2_VITVI</name>
<proteinExistence type="predicted"/>
<dbReference type="CDD" id="cd01650">
    <property type="entry name" value="RT_nLTR_like"/>
    <property type="match status" value="1"/>
</dbReference>
<protein>
    <submittedName>
        <fullName evidence="2">Transposon TX1 uncharacterized 149 kDa protein</fullName>
    </submittedName>
</protein>
<dbReference type="SUPFAM" id="SSF56219">
    <property type="entry name" value="DNase I-like"/>
    <property type="match status" value="1"/>
</dbReference>
<dbReference type="PANTHER" id="PTHR33116:SF78">
    <property type="entry name" value="OS12G0587133 PROTEIN"/>
    <property type="match status" value="1"/>
</dbReference>
<organism evidence="2 3">
    <name type="scientific">Vitis vinifera</name>
    <name type="common">Grape</name>
    <dbReference type="NCBI Taxonomy" id="29760"/>
    <lineage>
        <taxon>Eukaryota</taxon>
        <taxon>Viridiplantae</taxon>
        <taxon>Streptophyta</taxon>
        <taxon>Embryophyta</taxon>
        <taxon>Tracheophyta</taxon>
        <taxon>Spermatophyta</taxon>
        <taxon>Magnoliopsida</taxon>
        <taxon>eudicotyledons</taxon>
        <taxon>Gunneridae</taxon>
        <taxon>Pentapetalae</taxon>
        <taxon>rosids</taxon>
        <taxon>Vitales</taxon>
        <taxon>Vitaceae</taxon>
        <taxon>Viteae</taxon>
        <taxon>Vitis</taxon>
    </lineage>
</organism>
<dbReference type="Pfam" id="PF00078">
    <property type="entry name" value="RVT_1"/>
    <property type="match status" value="1"/>
</dbReference>
<reference evidence="2 3" key="1">
    <citation type="journal article" date="2018" name="PLoS Genet.">
        <title>Population sequencing reveals clonal diversity and ancestral inbreeding in the grapevine cultivar Chardonnay.</title>
        <authorList>
            <person name="Roach M.J."/>
            <person name="Johnson D.L."/>
            <person name="Bohlmann J."/>
            <person name="van Vuuren H.J."/>
            <person name="Jones S.J."/>
            <person name="Pretorius I.S."/>
            <person name="Schmidt S.A."/>
            <person name="Borneman A.R."/>
        </authorList>
    </citation>
    <scope>NUCLEOTIDE SEQUENCE [LARGE SCALE GENOMIC DNA]</scope>
    <source>
        <strain evidence="3">cv. Chardonnay</strain>
        <tissue evidence="2">Leaf</tissue>
    </source>
</reference>
<evidence type="ECO:0000259" key="1">
    <source>
        <dbReference type="PROSITE" id="PS50878"/>
    </source>
</evidence>
<dbReference type="InterPro" id="IPR043502">
    <property type="entry name" value="DNA/RNA_pol_sf"/>
</dbReference>
<dbReference type="AlphaFoldDB" id="A0A438GKA2"/>
<dbReference type="InterPro" id="IPR000477">
    <property type="entry name" value="RT_dom"/>
</dbReference>
<evidence type="ECO:0000313" key="2">
    <source>
        <dbReference type="EMBL" id="RVW72612.1"/>
    </source>
</evidence>
<dbReference type="PANTHER" id="PTHR33116">
    <property type="entry name" value="REVERSE TRANSCRIPTASE ZINC-BINDING DOMAIN-CONTAINING PROTEIN-RELATED-RELATED"/>
    <property type="match status" value="1"/>
</dbReference>